<dbReference type="PANTHER" id="PTHR34227">
    <property type="entry name" value="CHAPERONE PROTEIN YCDY"/>
    <property type="match status" value="1"/>
</dbReference>
<gene>
    <name evidence="2" type="ORF">C2L80_03125</name>
</gene>
<dbReference type="RefSeq" id="WP_103262622.1">
    <property type="nucleotide sequence ID" value="NZ_DBEYRC010000095.1"/>
</dbReference>
<keyword evidence="3" id="KW-1185">Reference proteome</keyword>
<evidence type="ECO:0000313" key="3">
    <source>
        <dbReference type="Proteomes" id="UP000236488"/>
    </source>
</evidence>
<dbReference type="SUPFAM" id="SSF89155">
    <property type="entry name" value="TorD-like"/>
    <property type="match status" value="1"/>
</dbReference>
<evidence type="ECO:0000313" key="2">
    <source>
        <dbReference type="EMBL" id="PNV66047.1"/>
    </source>
</evidence>
<dbReference type="Proteomes" id="UP000236488">
    <property type="component" value="Unassembled WGS sequence"/>
</dbReference>
<dbReference type="PANTHER" id="PTHR34227:SF1">
    <property type="entry name" value="DIMETHYL SULFOXIDE REDUCTASE CHAPERONE-RELATED"/>
    <property type="match status" value="1"/>
</dbReference>
<dbReference type="InterPro" id="IPR020945">
    <property type="entry name" value="DMSO/NO3_reduct_chaperone"/>
</dbReference>
<dbReference type="InterPro" id="IPR050289">
    <property type="entry name" value="TorD/DmsD_chaperones"/>
</dbReference>
<proteinExistence type="predicted"/>
<comment type="caution">
    <text evidence="2">The sequence shown here is derived from an EMBL/GenBank/DDBJ whole genome shotgun (WGS) entry which is preliminary data.</text>
</comment>
<dbReference type="Pfam" id="PF02613">
    <property type="entry name" value="Nitrate_red_del"/>
    <property type="match status" value="1"/>
</dbReference>
<protein>
    <submittedName>
        <fullName evidence="2">Molecular chaperone TorD</fullName>
    </submittedName>
</protein>
<dbReference type="Gene3D" id="1.10.3480.10">
    <property type="entry name" value="TorD-like"/>
    <property type="match status" value="1"/>
</dbReference>
<evidence type="ECO:0000256" key="1">
    <source>
        <dbReference type="ARBA" id="ARBA00023186"/>
    </source>
</evidence>
<sequence length="256" mass="26594">MPVDVSWKELSEAYAFVGNSLLKPMTQTSDVGLDPAFWEAFPTFGSSEVAGVCAALAAYALAAREAAASDGRDAVECCAVEYTRLFVGPPRPAAAPWETMYRGGAAVGGATVGFGQATFEMRALLREAGLEVKNENNQYEDHIGIELLYLSALCARAAEGEEGAVEEKAAPATTDPSAAAAATVAEAESLSVAEGSAAGKVASFIEAHPLAWLSSLRAAVEDAVPDGYFSHLLALADALLRVPLGLNASQTACQKY</sequence>
<keyword evidence="1" id="KW-0143">Chaperone</keyword>
<dbReference type="EMBL" id="PPEL01000009">
    <property type="protein sequence ID" value="PNV66047.1"/>
    <property type="molecule type" value="Genomic_DNA"/>
</dbReference>
<reference evidence="2 3" key="1">
    <citation type="journal article" date="2018" name="Int. J. Syst. Evol. Microbiol.">
        <title>Rubneribacter badeniensis gen. nov., sp. nov. and Enteroscipio rubneri gen. nov., sp. nov., new members of the Eggerthellaceae isolated from human faeces.</title>
        <authorList>
            <person name="Danylec N."/>
            <person name="Gobl A."/>
            <person name="Stoll D.A."/>
            <person name="Hetzer B."/>
            <person name="Kulling S.E."/>
            <person name="Huch M."/>
        </authorList>
    </citation>
    <scope>NUCLEOTIDE SEQUENCE [LARGE SCALE GENOMIC DNA]</scope>
    <source>
        <strain evidence="2 3">ResAG-85</strain>
    </source>
</reference>
<dbReference type="InterPro" id="IPR036411">
    <property type="entry name" value="TorD-like_sf"/>
</dbReference>
<accession>A0A2K2U6V7</accession>
<name>A0A2K2U6V7_9ACTN</name>
<dbReference type="AlphaFoldDB" id="A0A2K2U6V7"/>
<organism evidence="2 3">
    <name type="scientific">Rubneribacter badeniensis</name>
    <dbReference type="NCBI Taxonomy" id="2070688"/>
    <lineage>
        <taxon>Bacteria</taxon>
        <taxon>Bacillati</taxon>
        <taxon>Actinomycetota</taxon>
        <taxon>Coriobacteriia</taxon>
        <taxon>Eggerthellales</taxon>
        <taxon>Eggerthellaceae</taxon>
        <taxon>Rubneribacter</taxon>
    </lineage>
</organism>